<dbReference type="Pfam" id="PF01487">
    <property type="entry name" value="DHquinase_I"/>
    <property type="match status" value="1"/>
</dbReference>
<dbReference type="Pfam" id="PF08501">
    <property type="entry name" value="Shikimate_dh_N"/>
    <property type="match status" value="1"/>
</dbReference>
<dbReference type="PANTHER" id="PTHR21090:SF17">
    <property type="entry name" value="QUINATE REPRESSOR PROTEIN"/>
    <property type="match status" value="1"/>
</dbReference>
<dbReference type="AlphaFoldDB" id="A0A0D2BKV0"/>
<dbReference type="HOGENOM" id="CLU_008871_0_1_1"/>
<dbReference type="CDD" id="cd00502">
    <property type="entry name" value="DHQase_I"/>
    <property type="match status" value="1"/>
</dbReference>
<dbReference type="Gene3D" id="3.20.20.70">
    <property type="entry name" value="Aldolase class I"/>
    <property type="match status" value="1"/>
</dbReference>
<gene>
    <name evidence="7" type="ORF">PV05_08734</name>
</gene>
<keyword evidence="8" id="KW-1185">Reference proteome</keyword>
<protein>
    <submittedName>
        <fullName evidence="7">3-dehydroquinate dehydratase, type I</fullName>
    </submittedName>
</protein>
<dbReference type="GO" id="GO:0003866">
    <property type="term" value="F:3-phosphoshikimate 1-carboxyvinyltransferase activity"/>
    <property type="evidence" value="ECO:0007669"/>
    <property type="project" value="TreeGrafter"/>
</dbReference>
<evidence type="ECO:0000259" key="5">
    <source>
        <dbReference type="Pfam" id="PF08501"/>
    </source>
</evidence>
<dbReference type="SUPFAM" id="SSF52540">
    <property type="entry name" value="P-loop containing nucleoside triphosphate hydrolases"/>
    <property type="match status" value="1"/>
</dbReference>
<dbReference type="GeneID" id="25330642"/>
<evidence type="ECO:0000259" key="6">
    <source>
        <dbReference type="Pfam" id="PF18317"/>
    </source>
</evidence>
<dbReference type="Gene3D" id="3.40.50.10860">
    <property type="entry name" value="Leucine Dehydrogenase, chain A, domain 1"/>
    <property type="match status" value="1"/>
</dbReference>
<dbReference type="InterPro" id="IPR027417">
    <property type="entry name" value="P-loop_NTPase"/>
</dbReference>
<dbReference type="SUPFAM" id="SSF51569">
    <property type="entry name" value="Aldolase"/>
    <property type="match status" value="1"/>
</dbReference>
<dbReference type="Pfam" id="PF01488">
    <property type="entry name" value="Shikimate_DH"/>
    <property type="match status" value="1"/>
</dbReference>
<dbReference type="GO" id="GO:0004764">
    <property type="term" value="F:shikimate 3-dehydrogenase (NADP+) activity"/>
    <property type="evidence" value="ECO:0007669"/>
    <property type="project" value="InterPro"/>
</dbReference>
<dbReference type="GO" id="GO:0009423">
    <property type="term" value="P:chorismate biosynthetic process"/>
    <property type="evidence" value="ECO:0007669"/>
    <property type="project" value="TreeGrafter"/>
</dbReference>
<dbReference type="STRING" id="348802.A0A0D2BKV0"/>
<dbReference type="InterPro" id="IPR006151">
    <property type="entry name" value="Shikm_DH/Glu-tRNA_Rdtase"/>
</dbReference>
<dbReference type="RefSeq" id="XP_013313725.1">
    <property type="nucleotide sequence ID" value="XM_013458271.1"/>
</dbReference>
<dbReference type="InterPro" id="IPR013708">
    <property type="entry name" value="Shikimate_DH-bd_N"/>
</dbReference>
<evidence type="ECO:0000313" key="7">
    <source>
        <dbReference type="EMBL" id="KIW53141.1"/>
    </source>
</evidence>
<dbReference type="InterPro" id="IPR001381">
    <property type="entry name" value="DHquinase_I"/>
</dbReference>
<feature type="region of interest" description="Disordered" evidence="3">
    <location>
        <begin position="24"/>
        <end position="85"/>
    </location>
</feature>
<dbReference type="PANTHER" id="PTHR21090">
    <property type="entry name" value="AROM/DEHYDROQUINATE SYNTHASE"/>
    <property type="match status" value="1"/>
</dbReference>
<comment type="similarity">
    <text evidence="2">In the N-terminal section; belongs to the shikimate kinase family.</text>
</comment>
<dbReference type="InterPro" id="IPR046346">
    <property type="entry name" value="Aminoacid_DH-like_N_sf"/>
</dbReference>
<dbReference type="InterPro" id="IPR031322">
    <property type="entry name" value="Shikimate/glucono_kinase"/>
</dbReference>
<feature type="domain" description="Shikimate dehydrogenase substrate binding N-terminal" evidence="5">
    <location>
        <begin position="538"/>
        <end position="618"/>
    </location>
</feature>
<dbReference type="Proteomes" id="UP000054342">
    <property type="component" value="Unassembled WGS sequence"/>
</dbReference>
<dbReference type="InterPro" id="IPR036291">
    <property type="entry name" value="NAD(P)-bd_dom_sf"/>
</dbReference>
<feature type="domain" description="Quinate/shikimate 5-dehydrogenase/glutamyl-tRNA reductase" evidence="4">
    <location>
        <begin position="676"/>
        <end position="720"/>
    </location>
</feature>
<feature type="domain" description="SDH C-terminal" evidence="6">
    <location>
        <begin position="823"/>
        <end position="852"/>
    </location>
</feature>
<evidence type="ECO:0000256" key="1">
    <source>
        <dbReference type="ARBA" id="ARBA00006477"/>
    </source>
</evidence>
<organism evidence="7 8">
    <name type="scientific">Exophiala xenobiotica</name>
    <dbReference type="NCBI Taxonomy" id="348802"/>
    <lineage>
        <taxon>Eukaryota</taxon>
        <taxon>Fungi</taxon>
        <taxon>Dikarya</taxon>
        <taxon>Ascomycota</taxon>
        <taxon>Pezizomycotina</taxon>
        <taxon>Eurotiomycetes</taxon>
        <taxon>Chaetothyriomycetidae</taxon>
        <taxon>Chaetothyriales</taxon>
        <taxon>Herpotrichiellaceae</taxon>
        <taxon>Exophiala</taxon>
    </lineage>
</organism>
<dbReference type="Pfam" id="PF18317">
    <property type="entry name" value="SDH_C"/>
    <property type="match status" value="1"/>
</dbReference>
<dbReference type="Gene3D" id="3.40.50.720">
    <property type="entry name" value="NAD(P)-binding Rossmann-like Domain"/>
    <property type="match status" value="1"/>
</dbReference>
<dbReference type="OrthoDB" id="4415835at2759"/>
<dbReference type="SUPFAM" id="SSF51735">
    <property type="entry name" value="NAD(P)-binding Rossmann-fold domains"/>
    <property type="match status" value="1"/>
</dbReference>
<dbReference type="CDD" id="cd01065">
    <property type="entry name" value="NAD_bind_Shikimate_DH"/>
    <property type="match status" value="1"/>
</dbReference>
<evidence type="ECO:0000256" key="2">
    <source>
        <dbReference type="ARBA" id="ARBA00009349"/>
    </source>
</evidence>
<proteinExistence type="inferred from homology"/>
<name>A0A0D2BKV0_9EURO</name>
<dbReference type="Pfam" id="PF01202">
    <property type="entry name" value="SKI"/>
    <property type="match status" value="1"/>
</dbReference>
<dbReference type="SUPFAM" id="SSF53223">
    <property type="entry name" value="Aminoacid dehydrogenase-like, N-terminal domain"/>
    <property type="match status" value="1"/>
</dbReference>
<dbReference type="EMBL" id="KN847321">
    <property type="protein sequence ID" value="KIW53141.1"/>
    <property type="molecule type" value="Genomic_DNA"/>
</dbReference>
<sequence length="871" mass="96056">MAPSVSGSYVEGGNRVSQANLNAFSERLLRDRPSSEVSGTSSPLRPANTPSEHRSVDLNHNGHPGSGTPSDVMNPPVQEPSTGRRFHPDASIVLVGIRASGKRSLGLIAATALGRRFITEDHYFQTVNGLSRHDYLKVHGSEQFHRQDVETSRRMLEDNRHRCLIECGLGSLTSSLQGYLRHYCQTNPVIFVLRDMDHIKTLLSLDDRSAKLLENGNYTHRKCSNFEYYNLEDESTDTQSDTDITDRTSPNYSFKLKNAQADFSWFVRFISGSTSSPSNTISPFSMDVPVERRTYTHALLVRLSDFVAGRIDFSALESTGDVLEIFVDEWLATTPNVLSKMVAVARRALKLPILLSVSNANSLASHDETYLAILSQALRLGVEYVSVALDLDEHKLAKLIATKGNTKIVGTHIEDSPNDEGWKDSKWDLLYKRALSSRVDVVRFLSAPVSRRANQTLTWFLEELEDLHEAHPVISAFNLGPLGRTSQMMNPVLTSVTHSSLPQCQATGEDHLQPLLSSRDIIAALFDSYVFDSLDFYIVGANVSGSLSPPMHNAAYALLGLRHRYSTLNIKSWADVEALANKDTLGGLSIVQPYKVKIVPEIGALTAHARAIGAVNTVVPIRANLAGAVPPLQIQAQERNRAGRIVGWFGENTDYIGIMTCVNRSLSPRNAVQPRSTALVVGAGGMARAAVYAMLQLGCKNIFVYNRTIAHTRAIVAHFNDWARSQSSGQGPMFAQDPVRVIDSLADPWPSSFSLPTIVVSCVTHELLDGNPGADFELPASWIQSQTGGVVVEMAYMTNETPLIKQMKEYRKMTSTPWVLVDGIETLIEQAVTQFETMTGRKAPKRCMADAVNNSLRENVSYMIDGEEFFS</sequence>
<evidence type="ECO:0000259" key="4">
    <source>
        <dbReference type="Pfam" id="PF01488"/>
    </source>
</evidence>
<dbReference type="GO" id="GO:0003855">
    <property type="term" value="F:3-dehydroquinate dehydratase activity"/>
    <property type="evidence" value="ECO:0007669"/>
    <property type="project" value="InterPro"/>
</dbReference>
<accession>A0A0D2BKV0</accession>
<reference evidence="7 8" key="1">
    <citation type="submission" date="2015-01" db="EMBL/GenBank/DDBJ databases">
        <title>The Genome Sequence of Exophiala xenobiotica CBS118157.</title>
        <authorList>
            <consortium name="The Broad Institute Genomics Platform"/>
            <person name="Cuomo C."/>
            <person name="de Hoog S."/>
            <person name="Gorbushina A."/>
            <person name="Stielow B."/>
            <person name="Teixiera M."/>
            <person name="Abouelleil A."/>
            <person name="Chapman S.B."/>
            <person name="Priest M."/>
            <person name="Young S.K."/>
            <person name="Wortman J."/>
            <person name="Nusbaum C."/>
            <person name="Birren B."/>
        </authorList>
    </citation>
    <scope>NUCLEOTIDE SEQUENCE [LARGE SCALE GENOMIC DNA]</scope>
    <source>
        <strain evidence="7 8">CBS 118157</strain>
    </source>
</reference>
<evidence type="ECO:0000313" key="8">
    <source>
        <dbReference type="Proteomes" id="UP000054342"/>
    </source>
</evidence>
<dbReference type="InterPro" id="IPR013785">
    <property type="entry name" value="Aldolase_TIM"/>
</dbReference>
<comment type="similarity">
    <text evidence="1">In the 2nd section; belongs to the type-I 3-dehydroquinase family.</text>
</comment>
<dbReference type="Gene3D" id="3.40.50.300">
    <property type="entry name" value="P-loop containing nucleotide triphosphate hydrolases"/>
    <property type="match status" value="1"/>
</dbReference>
<evidence type="ECO:0000256" key="3">
    <source>
        <dbReference type="SAM" id="MobiDB-lite"/>
    </source>
</evidence>
<dbReference type="InterPro" id="IPR041121">
    <property type="entry name" value="SDH_C"/>
</dbReference>
<dbReference type="FunFam" id="3.40.50.720:FF:000386">
    <property type="entry name" value="Quinate repressor protein"/>
    <property type="match status" value="1"/>
</dbReference>